<organism evidence="2 3">
    <name type="scientific">Danaus chrysippus</name>
    <name type="common">African queen</name>
    <dbReference type="NCBI Taxonomy" id="151541"/>
    <lineage>
        <taxon>Eukaryota</taxon>
        <taxon>Metazoa</taxon>
        <taxon>Ecdysozoa</taxon>
        <taxon>Arthropoda</taxon>
        <taxon>Hexapoda</taxon>
        <taxon>Insecta</taxon>
        <taxon>Pterygota</taxon>
        <taxon>Neoptera</taxon>
        <taxon>Endopterygota</taxon>
        <taxon>Lepidoptera</taxon>
        <taxon>Glossata</taxon>
        <taxon>Ditrysia</taxon>
        <taxon>Papilionoidea</taxon>
        <taxon>Nymphalidae</taxon>
        <taxon>Danainae</taxon>
        <taxon>Danaini</taxon>
        <taxon>Danaina</taxon>
        <taxon>Danaus</taxon>
        <taxon>Anosia</taxon>
    </lineage>
</organism>
<dbReference type="Proteomes" id="UP000789524">
    <property type="component" value="Unassembled WGS sequence"/>
</dbReference>
<keyword evidence="3" id="KW-1185">Reference proteome</keyword>
<evidence type="ECO:0000256" key="1">
    <source>
        <dbReference type="SAM" id="MobiDB-lite"/>
    </source>
</evidence>
<feature type="compositionally biased region" description="Basic residues" evidence="1">
    <location>
        <begin position="1"/>
        <end position="21"/>
    </location>
</feature>
<feature type="compositionally biased region" description="Basic and acidic residues" evidence="1">
    <location>
        <begin position="22"/>
        <end position="49"/>
    </location>
</feature>
<reference evidence="2" key="1">
    <citation type="submission" date="2021-09" db="EMBL/GenBank/DDBJ databases">
        <authorList>
            <person name="Martin H S."/>
        </authorList>
    </citation>
    <scope>NUCLEOTIDE SEQUENCE</scope>
</reference>
<evidence type="ECO:0000313" key="2">
    <source>
        <dbReference type="EMBL" id="CAG9559909.1"/>
    </source>
</evidence>
<feature type="region of interest" description="Disordered" evidence="1">
    <location>
        <begin position="1"/>
        <end position="50"/>
    </location>
</feature>
<name>A0A8J2QCN8_9NEOP</name>
<comment type="caution">
    <text evidence="2">The sequence shown here is derived from an EMBL/GenBank/DDBJ whole genome shotgun (WGS) entry which is preliminary data.</text>
</comment>
<proteinExistence type="predicted"/>
<protein>
    <submittedName>
        <fullName evidence="2">(African queen) hypothetical protein</fullName>
    </submittedName>
</protein>
<evidence type="ECO:0000313" key="3">
    <source>
        <dbReference type="Proteomes" id="UP000789524"/>
    </source>
</evidence>
<dbReference type="AlphaFoldDB" id="A0A8J2QCN8"/>
<dbReference type="EMBL" id="CAKASE010000044">
    <property type="protein sequence ID" value="CAG9559909.1"/>
    <property type="molecule type" value="Genomic_DNA"/>
</dbReference>
<accession>A0A8J2QCN8</accession>
<sequence length="115" mass="12837">MHVQRRARSHGPRATGRRAARPRAERPRRSMPRDRSAPARPLPSEHADPRTATFSSLLCSNPNLTAPSTLDDPKAPSCLVCHGSRFTHLQLIVLFGPESPQVWLGKSLCFMKMIM</sequence>
<gene>
    <name evidence="2" type="ORF">DCHRY22_LOCUS1677</name>
</gene>